<evidence type="ECO:0000313" key="3">
    <source>
        <dbReference type="EMBL" id="PVH97598.1"/>
    </source>
</evidence>
<dbReference type="AlphaFoldDB" id="A0A2V1DHQ6"/>
<name>A0A2V1DHQ6_9PLEO</name>
<dbReference type="Gene3D" id="3.90.1200.10">
    <property type="match status" value="1"/>
</dbReference>
<dbReference type="EMBL" id="KZ805432">
    <property type="protein sequence ID" value="PVH97598.1"/>
    <property type="molecule type" value="Genomic_DNA"/>
</dbReference>
<proteinExistence type="predicted"/>
<feature type="domain" description="Aminoglycoside phosphotransferase" evidence="2">
    <location>
        <begin position="115"/>
        <end position="249"/>
    </location>
</feature>
<feature type="region of interest" description="Disordered" evidence="1">
    <location>
        <begin position="1"/>
        <end position="41"/>
    </location>
</feature>
<protein>
    <recommendedName>
        <fullName evidence="2">Aminoglycoside phosphotransferase domain-containing protein</fullName>
    </recommendedName>
</protein>
<evidence type="ECO:0000259" key="2">
    <source>
        <dbReference type="Pfam" id="PF01636"/>
    </source>
</evidence>
<dbReference type="PANTHER" id="PTHR21310">
    <property type="entry name" value="AMINOGLYCOSIDE PHOSPHOTRANSFERASE-RELATED-RELATED"/>
    <property type="match status" value="1"/>
</dbReference>
<keyword evidence="4" id="KW-1185">Reference proteome</keyword>
<dbReference type="PANTHER" id="PTHR21310:SF55">
    <property type="entry name" value="AMINOGLYCOSIDE PHOSPHOTRANSFERASE DOMAIN-CONTAINING PROTEIN"/>
    <property type="match status" value="1"/>
</dbReference>
<gene>
    <name evidence="3" type="ORF">DM02DRAFT_616399</name>
</gene>
<evidence type="ECO:0000313" key="4">
    <source>
        <dbReference type="Proteomes" id="UP000244855"/>
    </source>
</evidence>
<accession>A0A2V1DHQ6</accession>
<dbReference type="InterPro" id="IPR051678">
    <property type="entry name" value="AGP_Transferase"/>
</dbReference>
<dbReference type="Pfam" id="PF01636">
    <property type="entry name" value="APH"/>
    <property type="match status" value="1"/>
</dbReference>
<dbReference type="OrthoDB" id="8300194at2759"/>
<sequence>MNPYETNPANIPPTDRHAHAPLYGRYHPSPTDFTPDERHANSTAPESLKYWAKVLGMCTRENRIAPAPEGDREIFAVGSVIVKSSHLTSFDECEYIYNDRNECAATELARGVFEATGKKVRVPRIWFAGKINGRSVLIRERIPGVSLEIAWPYLSRSQKASFKGQVRSILKTLHTVKPPSSLPPPTRSYVVPDPDPTGNHWIDRLEHVLLFSRENTDPDRGLMHNNASRSNIIVDADEVVALIDWEMAGFFGWETARKVHLQVRMPFKADCVYSPWQEELEELLFWNDLYDSMLID</sequence>
<dbReference type="STRING" id="97972.A0A2V1DHQ6"/>
<organism evidence="3 4">
    <name type="scientific">Periconia macrospinosa</name>
    <dbReference type="NCBI Taxonomy" id="97972"/>
    <lineage>
        <taxon>Eukaryota</taxon>
        <taxon>Fungi</taxon>
        <taxon>Dikarya</taxon>
        <taxon>Ascomycota</taxon>
        <taxon>Pezizomycotina</taxon>
        <taxon>Dothideomycetes</taxon>
        <taxon>Pleosporomycetidae</taxon>
        <taxon>Pleosporales</taxon>
        <taxon>Massarineae</taxon>
        <taxon>Periconiaceae</taxon>
        <taxon>Periconia</taxon>
    </lineage>
</organism>
<dbReference type="Proteomes" id="UP000244855">
    <property type="component" value="Unassembled WGS sequence"/>
</dbReference>
<dbReference type="InterPro" id="IPR011009">
    <property type="entry name" value="Kinase-like_dom_sf"/>
</dbReference>
<evidence type="ECO:0000256" key="1">
    <source>
        <dbReference type="SAM" id="MobiDB-lite"/>
    </source>
</evidence>
<dbReference type="SUPFAM" id="SSF56112">
    <property type="entry name" value="Protein kinase-like (PK-like)"/>
    <property type="match status" value="1"/>
</dbReference>
<reference evidence="3 4" key="1">
    <citation type="journal article" date="2018" name="Sci. Rep.">
        <title>Comparative genomics provides insights into the lifestyle and reveals functional heterogeneity of dark septate endophytic fungi.</title>
        <authorList>
            <person name="Knapp D.G."/>
            <person name="Nemeth J.B."/>
            <person name="Barry K."/>
            <person name="Hainaut M."/>
            <person name="Henrissat B."/>
            <person name="Johnson J."/>
            <person name="Kuo A."/>
            <person name="Lim J.H.P."/>
            <person name="Lipzen A."/>
            <person name="Nolan M."/>
            <person name="Ohm R.A."/>
            <person name="Tamas L."/>
            <person name="Grigoriev I.V."/>
            <person name="Spatafora J.W."/>
            <person name="Nagy L.G."/>
            <person name="Kovacs G.M."/>
        </authorList>
    </citation>
    <scope>NUCLEOTIDE SEQUENCE [LARGE SCALE GENOMIC DNA]</scope>
    <source>
        <strain evidence="3 4">DSE2036</strain>
    </source>
</reference>
<dbReference type="InterPro" id="IPR002575">
    <property type="entry name" value="Aminoglycoside_PTrfase"/>
</dbReference>